<dbReference type="Pfam" id="PF00808">
    <property type="entry name" value="CBFD_NFYB_HMF"/>
    <property type="match status" value="1"/>
</dbReference>
<evidence type="ECO:0000313" key="6">
    <source>
        <dbReference type="Proteomes" id="UP000008867"/>
    </source>
</evidence>
<dbReference type="InterPro" id="IPR050568">
    <property type="entry name" value="Transcr_DNA_Rep_Reg"/>
</dbReference>
<dbReference type="HOGENOM" id="CLU_097280_0_0_1"/>
<feature type="compositionally biased region" description="Acidic residues" evidence="3">
    <location>
        <begin position="138"/>
        <end position="182"/>
    </location>
</feature>
<gene>
    <name evidence="5" type="ORF">sr13113</name>
</gene>
<evidence type="ECO:0000256" key="2">
    <source>
        <dbReference type="ARBA" id="ARBA00023242"/>
    </source>
</evidence>
<accession>E6ZYU9</accession>
<dbReference type="GO" id="GO:0006261">
    <property type="term" value="P:DNA-templated DNA replication"/>
    <property type="evidence" value="ECO:0007669"/>
    <property type="project" value="TreeGrafter"/>
</dbReference>
<dbReference type="PANTHER" id="PTHR10252:SF54">
    <property type="entry name" value="CHROMATIN ACCESSIBILITY COMPLEX PROTEIN 1"/>
    <property type="match status" value="1"/>
</dbReference>
<name>E6ZYU9_SPORE</name>
<protein>
    <recommendedName>
        <fullName evidence="4">Transcription factor CBF/NF-Y/archaeal histone domain-containing protein</fullName>
    </recommendedName>
</protein>
<dbReference type="PANTHER" id="PTHR10252">
    <property type="entry name" value="HISTONE-LIKE TRANSCRIPTION FACTOR CCAAT-RELATED"/>
    <property type="match status" value="1"/>
</dbReference>
<evidence type="ECO:0000313" key="5">
    <source>
        <dbReference type="EMBL" id="CBQ72406.1"/>
    </source>
</evidence>
<dbReference type="AlphaFoldDB" id="E6ZYU9"/>
<evidence type="ECO:0000256" key="3">
    <source>
        <dbReference type="SAM" id="MobiDB-lite"/>
    </source>
</evidence>
<dbReference type="SUPFAM" id="SSF47113">
    <property type="entry name" value="Histone-fold"/>
    <property type="match status" value="1"/>
</dbReference>
<feature type="compositionally biased region" description="Acidic residues" evidence="3">
    <location>
        <begin position="210"/>
        <end position="221"/>
    </location>
</feature>
<dbReference type="EMBL" id="FQ311463">
    <property type="protein sequence ID" value="CBQ72406.1"/>
    <property type="molecule type" value="Genomic_DNA"/>
</dbReference>
<dbReference type="OrthoDB" id="636685at2759"/>
<dbReference type="Gene3D" id="1.10.20.10">
    <property type="entry name" value="Histone, subunit A"/>
    <property type="match status" value="1"/>
</dbReference>
<feature type="compositionally biased region" description="Low complexity" evidence="3">
    <location>
        <begin position="1"/>
        <end position="24"/>
    </location>
</feature>
<comment type="subcellular location">
    <subcellularLocation>
        <location evidence="1">Nucleus</location>
    </subcellularLocation>
</comment>
<dbReference type="VEuPathDB" id="FungiDB:sr13113"/>
<keyword evidence="6" id="KW-1185">Reference proteome</keyword>
<feature type="region of interest" description="Disordered" evidence="3">
    <location>
        <begin position="1"/>
        <end position="28"/>
    </location>
</feature>
<sequence>MSRPESPSSPGPSTTSPSKSGSKSQRGVSIFPTARVARIIKADRDIDICSKEATFLISMATEIFVRKLTDEAYTNAKLDKRKHIFYKDLSRAVQQNELLEFLKDAIPTPMALSSALEARQGKLQQKQTEENMILEGTLQDEDEEEEEEEEGGDQGEEEGNAADEGAADEEAQDEPADDEDSEQQQPAEPSKKASPKKSKSKSQPAAEAQQDADEQMDQDDD</sequence>
<organism evidence="5 6">
    <name type="scientific">Sporisorium reilianum (strain SRZ2)</name>
    <name type="common">Maize head smut fungus</name>
    <dbReference type="NCBI Taxonomy" id="999809"/>
    <lineage>
        <taxon>Eukaryota</taxon>
        <taxon>Fungi</taxon>
        <taxon>Dikarya</taxon>
        <taxon>Basidiomycota</taxon>
        <taxon>Ustilaginomycotina</taxon>
        <taxon>Ustilaginomycetes</taxon>
        <taxon>Ustilaginales</taxon>
        <taxon>Ustilaginaceae</taxon>
        <taxon>Sporisorium</taxon>
    </lineage>
</organism>
<dbReference type="eggNOG" id="KOG1657">
    <property type="taxonomic scope" value="Eukaryota"/>
</dbReference>
<dbReference type="GO" id="GO:0008623">
    <property type="term" value="C:CHRAC"/>
    <property type="evidence" value="ECO:0007669"/>
    <property type="project" value="TreeGrafter"/>
</dbReference>
<dbReference type="CDD" id="cd23645">
    <property type="entry name" value="HFD_Dpb3-like"/>
    <property type="match status" value="1"/>
</dbReference>
<feature type="region of interest" description="Disordered" evidence="3">
    <location>
        <begin position="121"/>
        <end position="221"/>
    </location>
</feature>
<keyword evidence="2" id="KW-0539">Nucleus</keyword>
<reference evidence="5 6" key="1">
    <citation type="journal article" date="2010" name="Science">
        <title>Pathogenicity determinants in smut fungi revealed by genome comparison.</title>
        <authorList>
            <person name="Schirawski J."/>
            <person name="Mannhaupt G."/>
            <person name="Muench K."/>
            <person name="Brefort T."/>
            <person name="Schipper K."/>
            <person name="Doehlemann G."/>
            <person name="Di Stasio M."/>
            <person name="Roessel N."/>
            <person name="Mendoza-Mendoza A."/>
            <person name="Pester D."/>
            <person name="Mueller O."/>
            <person name="Winterberg B."/>
            <person name="Meyer E."/>
            <person name="Ghareeb H."/>
            <person name="Wollenberg T."/>
            <person name="Muensterkoetter M."/>
            <person name="Wong P."/>
            <person name="Walter M."/>
            <person name="Stukenbrock E."/>
            <person name="Gueldener U."/>
            <person name="Kahmann R."/>
        </authorList>
    </citation>
    <scope>NUCLEOTIDE SEQUENCE [LARGE SCALE GENOMIC DNA]</scope>
    <source>
        <strain evidence="6">SRZ2</strain>
    </source>
</reference>
<evidence type="ECO:0000259" key="4">
    <source>
        <dbReference type="Pfam" id="PF00808"/>
    </source>
</evidence>
<proteinExistence type="predicted"/>
<feature type="domain" description="Transcription factor CBF/NF-Y/archaeal histone" evidence="4">
    <location>
        <begin position="31"/>
        <end position="93"/>
    </location>
</feature>
<dbReference type="InterPro" id="IPR009072">
    <property type="entry name" value="Histone-fold"/>
</dbReference>
<dbReference type="GO" id="GO:0046982">
    <property type="term" value="F:protein heterodimerization activity"/>
    <property type="evidence" value="ECO:0007669"/>
    <property type="project" value="InterPro"/>
</dbReference>
<dbReference type="InterPro" id="IPR003958">
    <property type="entry name" value="CBFA_NFYB_domain"/>
</dbReference>
<dbReference type="Proteomes" id="UP000008867">
    <property type="component" value="Chromosome 4"/>
</dbReference>
<evidence type="ECO:0000256" key="1">
    <source>
        <dbReference type="ARBA" id="ARBA00004123"/>
    </source>
</evidence>